<feature type="region of interest" description="Disordered" evidence="1">
    <location>
        <begin position="37"/>
        <end position="63"/>
    </location>
</feature>
<dbReference type="EMBL" id="LXQA010139058">
    <property type="protein sequence ID" value="MCI24000.1"/>
    <property type="molecule type" value="Genomic_DNA"/>
</dbReference>
<accession>A0A392QJW2</accession>
<evidence type="ECO:0000313" key="2">
    <source>
        <dbReference type="EMBL" id="MCI24000.1"/>
    </source>
</evidence>
<evidence type="ECO:0000256" key="1">
    <source>
        <dbReference type="SAM" id="MobiDB-lite"/>
    </source>
</evidence>
<keyword evidence="3" id="KW-1185">Reference proteome</keyword>
<sequence>VIIEMCLLKAIFAISSIGSGNELNTYLNSMVCGSIPTEGKNSTSEGSREDHEVAVPGPPKIGP</sequence>
<evidence type="ECO:0000313" key="3">
    <source>
        <dbReference type="Proteomes" id="UP000265520"/>
    </source>
</evidence>
<dbReference type="AlphaFoldDB" id="A0A392QJW2"/>
<feature type="non-terminal residue" evidence="2">
    <location>
        <position position="1"/>
    </location>
</feature>
<name>A0A392QJW2_9FABA</name>
<protein>
    <submittedName>
        <fullName evidence="2">Uncharacterized protein</fullName>
    </submittedName>
</protein>
<reference evidence="2 3" key="1">
    <citation type="journal article" date="2018" name="Front. Plant Sci.">
        <title>Red Clover (Trifolium pratense) and Zigzag Clover (T. medium) - A Picture of Genomic Similarities and Differences.</title>
        <authorList>
            <person name="Dluhosova J."/>
            <person name="Istvanek J."/>
            <person name="Nedelnik J."/>
            <person name="Repkova J."/>
        </authorList>
    </citation>
    <scope>NUCLEOTIDE SEQUENCE [LARGE SCALE GENOMIC DNA]</scope>
    <source>
        <strain evidence="3">cv. 10/8</strain>
        <tissue evidence="2">Leaf</tissue>
    </source>
</reference>
<organism evidence="2 3">
    <name type="scientific">Trifolium medium</name>
    <dbReference type="NCBI Taxonomy" id="97028"/>
    <lineage>
        <taxon>Eukaryota</taxon>
        <taxon>Viridiplantae</taxon>
        <taxon>Streptophyta</taxon>
        <taxon>Embryophyta</taxon>
        <taxon>Tracheophyta</taxon>
        <taxon>Spermatophyta</taxon>
        <taxon>Magnoliopsida</taxon>
        <taxon>eudicotyledons</taxon>
        <taxon>Gunneridae</taxon>
        <taxon>Pentapetalae</taxon>
        <taxon>rosids</taxon>
        <taxon>fabids</taxon>
        <taxon>Fabales</taxon>
        <taxon>Fabaceae</taxon>
        <taxon>Papilionoideae</taxon>
        <taxon>50 kb inversion clade</taxon>
        <taxon>NPAAA clade</taxon>
        <taxon>Hologalegina</taxon>
        <taxon>IRL clade</taxon>
        <taxon>Trifolieae</taxon>
        <taxon>Trifolium</taxon>
    </lineage>
</organism>
<proteinExistence type="predicted"/>
<dbReference type="Proteomes" id="UP000265520">
    <property type="component" value="Unassembled WGS sequence"/>
</dbReference>
<comment type="caution">
    <text evidence="2">The sequence shown here is derived from an EMBL/GenBank/DDBJ whole genome shotgun (WGS) entry which is preliminary data.</text>
</comment>